<keyword evidence="3" id="KW-1185">Reference proteome</keyword>
<organism evidence="2 3">
    <name type="scientific">Bondarzewia mesenterica</name>
    <dbReference type="NCBI Taxonomy" id="1095465"/>
    <lineage>
        <taxon>Eukaryota</taxon>
        <taxon>Fungi</taxon>
        <taxon>Dikarya</taxon>
        <taxon>Basidiomycota</taxon>
        <taxon>Agaricomycotina</taxon>
        <taxon>Agaricomycetes</taxon>
        <taxon>Russulales</taxon>
        <taxon>Bondarzewiaceae</taxon>
        <taxon>Bondarzewia</taxon>
    </lineage>
</organism>
<evidence type="ECO:0000313" key="3">
    <source>
        <dbReference type="Proteomes" id="UP000310158"/>
    </source>
</evidence>
<accession>A0A4S4M196</accession>
<proteinExistence type="predicted"/>
<protein>
    <submittedName>
        <fullName evidence="2">Uncharacterized protein</fullName>
    </submittedName>
</protein>
<name>A0A4S4M196_9AGAM</name>
<reference evidence="2 3" key="1">
    <citation type="submission" date="2019-02" db="EMBL/GenBank/DDBJ databases">
        <title>Genome sequencing of the rare red list fungi Bondarzewia mesenterica.</title>
        <authorList>
            <person name="Buettner E."/>
            <person name="Kellner H."/>
        </authorList>
    </citation>
    <scope>NUCLEOTIDE SEQUENCE [LARGE SCALE GENOMIC DNA]</scope>
    <source>
        <strain evidence="2 3">DSM 108281</strain>
    </source>
</reference>
<evidence type="ECO:0000256" key="1">
    <source>
        <dbReference type="SAM" id="MobiDB-lite"/>
    </source>
</evidence>
<sequence>MEPDIPTYREIFSGEYYKAMESGDEGVQELVTPPDSVSQPHFVAHAVPSLPAELLHCIVVCVLSDYFMELVISSEFDNDWDPILTLLHTSRCFRASTIHIMPYLLGCEFVRKNTGVILNYKPSLRFTHRRAVSSVTESPIPRYKTLIAVRTITDRIDSVITALSAAYACNILFKRLFEMKGALIPKLEVMRSLKNTSVIKGGLVKTIFRLPKFILEPLVWPLFARVLTAEINLRRVFILDSAKFVLLPQLRSEDFSPENSNSKNLWSNYEQSFRVIARVLRSKSIAVSDGAKSESIELVDLDPLSETTLRALGFHKIMKALTQRSVTPQMATLIQFCADFQAVFLDILTESERKVYEATRDSGMTDYETSDEEGSEEGGSNADEDEDEAETDDDGD</sequence>
<dbReference type="Proteomes" id="UP000310158">
    <property type="component" value="Unassembled WGS sequence"/>
</dbReference>
<feature type="compositionally biased region" description="Acidic residues" evidence="1">
    <location>
        <begin position="368"/>
        <end position="396"/>
    </location>
</feature>
<dbReference type="EMBL" id="SGPL01000063">
    <property type="protein sequence ID" value="THH18819.1"/>
    <property type="molecule type" value="Genomic_DNA"/>
</dbReference>
<comment type="caution">
    <text evidence="2">The sequence shown here is derived from an EMBL/GenBank/DDBJ whole genome shotgun (WGS) entry which is preliminary data.</text>
</comment>
<feature type="region of interest" description="Disordered" evidence="1">
    <location>
        <begin position="358"/>
        <end position="396"/>
    </location>
</feature>
<dbReference type="AlphaFoldDB" id="A0A4S4M196"/>
<gene>
    <name evidence="2" type="ORF">EW146_g2218</name>
</gene>
<evidence type="ECO:0000313" key="2">
    <source>
        <dbReference type="EMBL" id="THH18819.1"/>
    </source>
</evidence>